<evidence type="ECO:0000313" key="1">
    <source>
        <dbReference type="EMBL" id="VTQ88406.1"/>
    </source>
</evidence>
<gene>
    <name evidence="1" type="ORF">NCTC503_01235</name>
</gene>
<organism evidence="1 2">
    <name type="scientific">Hathewaya histolytica</name>
    <name type="common">Clostridium histolyticum</name>
    <dbReference type="NCBI Taxonomy" id="1498"/>
    <lineage>
        <taxon>Bacteria</taxon>
        <taxon>Bacillati</taxon>
        <taxon>Bacillota</taxon>
        <taxon>Clostridia</taxon>
        <taxon>Eubacteriales</taxon>
        <taxon>Clostridiaceae</taxon>
        <taxon>Hathewaya</taxon>
    </lineage>
</organism>
<dbReference type="Proteomes" id="UP000308489">
    <property type="component" value="Chromosome 1"/>
</dbReference>
<dbReference type="KEGG" id="hhw:NCTC503_01235"/>
<dbReference type="AlphaFoldDB" id="A0A4U9RB82"/>
<protein>
    <submittedName>
        <fullName evidence="1">Uncharacterized protein</fullName>
    </submittedName>
</protein>
<reference evidence="1 2" key="1">
    <citation type="submission" date="2019-05" db="EMBL/GenBank/DDBJ databases">
        <authorList>
            <consortium name="Pathogen Informatics"/>
        </authorList>
    </citation>
    <scope>NUCLEOTIDE SEQUENCE [LARGE SCALE GENOMIC DNA]</scope>
    <source>
        <strain evidence="1 2">NCTC503</strain>
    </source>
</reference>
<name>A0A4U9RB82_HATHI</name>
<keyword evidence="2" id="KW-1185">Reference proteome</keyword>
<dbReference type="RefSeq" id="WP_138209917.1">
    <property type="nucleotide sequence ID" value="NZ_CBCRUQ010000020.1"/>
</dbReference>
<dbReference type="EMBL" id="LR590481">
    <property type="protein sequence ID" value="VTQ88406.1"/>
    <property type="molecule type" value="Genomic_DNA"/>
</dbReference>
<accession>A0A4U9RB82</accession>
<proteinExistence type="predicted"/>
<sequence>MARKSKVKTVTVHYTALENQEEFENRKAKAIAKVLTKTLPLEEIDMLIKLYKESI</sequence>
<evidence type="ECO:0000313" key="2">
    <source>
        <dbReference type="Proteomes" id="UP000308489"/>
    </source>
</evidence>
<dbReference type="OrthoDB" id="1956806at2"/>